<dbReference type="InterPro" id="IPR016138">
    <property type="entry name" value="Ribosome_inactivat_prot_sub1"/>
</dbReference>
<sequence>MARSIALAPIGPGLTEGAAALNSYYGIHMMKKVFLLVCLLALSPLCTAKDFVISFDTEADYAKSISDFRRGIGTELTRIGNVYETSPVGDLITVSLSNDRGRQIRLVLRPRDLYVIGYEAYGIFYRFNDPEYQSLALPYAATTQLPYNMYSTYDSLSSFGDIQLSDVNVSRASVYGAIDTLSRFGDGSVNANSLSRALYPLIIAVSEGARFRPVSSAIVTALGSSTAMTLGRNTGLVRNWQQISEYALLMQQMAGSDADYYSVDINPTHSTSRHRLASVLAIALTCLPARSAQLGSPRAGAPVSENLIFDKYSSAVSCNLDKGFDKDHALYYDDEGDFTPVQPIPVRYAGVGERSWDFAEGQVEDFKMGANANYGMGINYGCEKFDSSPAYFIVRYIGEGPAPKNYRVEVGSEPGSLVESDGSTYYVRTRGDFEVSFPRGGNYVYTIRNVTGRRVIGSPCDAGLI</sequence>
<keyword evidence="2" id="KW-0800">Toxin</keyword>
<gene>
    <name evidence="6" type="ORF">LL965_21410</name>
</gene>
<name>A0ABS8HJW0_9XANT</name>
<evidence type="ECO:0000313" key="7">
    <source>
        <dbReference type="Proteomes" id="UP001199206"/>
    </source>
</evidence>
<keyword evidence="7" id="KW-1185">Reference proteome</keyword>
<evidence type="ECO:0000313" key="6">
    <source>
        <dbReference type="EMBL" id="MCC4622490.1"/>
    </source>
</evidence>
<organism evidence="6 7">
    <name type="scientific">Xanthomonas cassavae CFBP 4642</name>
    <dbReference type="NCBI Taxonomy" id="1219375"/>
    <lineage>
        <taxon>Bacteria</taxon>
        <taxon>Pseudomonadati</taxon>
        <taxon>Pseudomonadota</taxon>
        <taxon>Gammaproteobacteria</taxon>
        <taxon>Lysobacterales</taxon>
        <taxon>Lysobacteraceae</taxon>
        <taxon>Xanthomonas</taxon>
    </lineage>
</organism>
<comment type="caution">
    <text evidence="6">The sequence shown here is derived from an EMBL/GenBank/DDBJ whole genome shotgun (WGS) entry which is preliminary data.</text>
</comment>
<dbReference type="PANTHER" id="PTHR33453:SF9">
    <property type="entry name" value="ALBUMIN B-32"/>
    <property type="match status" value="1"/>
</dbReference>
<evidence type="ECO:0000256" key="5">
    <source>
        <dbReference type="ARBA" id="ARBA00023193"/>
    </source>
</evidence>
<comment type="catalytic activity">
    <reaction evidence="1">
        <text>Endohydrolysis of the N-glycosidic bond at one specific adenosine on the 28S rRNA.</text>
        <dbReference type="EC" id="3.2.2.22"/>
    </reaction>
</comment>
<evidence type="ECO:0000256" key="2">
    <source>
        <dbReference type="ARBA" id="ARBA00022656"/>
    </source>
</evidence>
<keyword evidence="4" id="KW-0611">Plant defense</keyword>
<reference evidence="6 7" key="1">
    <citation type="submission" date="2021-10" db="EMBL/GenBank/DDBJ databases">
        <title>Genome sequencing of Xanthomonas strains from NCPPB.</title>
        <authorList>
            <person name="Hussein R."/>
            <person name="Harrison J."/>
            <person name="Studholme D.J."/>
            <person name="Vicente J."/>
            <person name="Grant M."/>
        </authorList>
    </citation>
    <scope>NUCLEOTIDE SEQUENCE [LARGE SCALE GENOMIC DNA]</scope>
    <source>
        <strain evidence="6 7">NCPPB 101</strain>
    </source>
</reference>
<dbReference type="Gene3D" id="3.40.420.10">
    <property type="entry name" value="Ricin (A subunit), domain 1"/>
    <property type="match status" value="1"/>
</dbReference>
<dbReference type="InterPro" id="IPR017988">
    <property type="entry name" value="Ribosome_inactivat_prot_CS"/>
</dbReference>
<dbReference type="InterPro" id="IPR001574">
    <property type="entry name" value="Ribosome_inactivat_prot"/>
</dbReference>
<dbReference type="Proteomes" id="UP001199206">
    <property type="component" value="Unassembled WGS sequence"/>
</dbReference>
<evidence type="ECO:0000256" key="4">
    <source>
        <dbReference type="ARBA" id="ARBA00022821"/>
    </source>
</evidence>
<dbReference type="RefSeq" id="WP_152527176.1">
    <property type="nucleotide sequence ID" value="NZ_ATMC01000079.1"/>
</dbReference>
<dbReference type="EMBL" id="JAJGQJ010000099">
    <property type="protein sequence ID" value="MCC4622490.1"/>
    <property type="molecule type" value="Genomic_DNA"/>
</dbReference>
<keyword evidence="3" id="KW-0378">Hydrolase</keyword>
<keyword evidence="5" id="KW-0652">Protein synthesis inhibitor</keyword>
<dbReference type="PANTHER" id="PTHR33453">
    <property type="match status" value="1"/>
</dbReference>
<protein>
    <submittedName>
        <fullName evidence="6">Ribosome-inactivating family protein</fullName>
    </submittedName>
</protein>
<evidence type="ECO:0000256" key="3">
    <source>
        <dbReference type="ARBA" id="ARBA00022801"/>
    </source>
</evidence>
<dbReference type="PROSITE" id="PS00275">
    <property type="entry name" value="SHIGA_RICIN"/>
    <property type="match status" value="1"/>
</dbReference>
<accession>A0ABS8HJW0</accession>
<proteinExistence type="predicted"/>
<evidence type="ECO:0000256" key="1">
    <source>
        <dbReference type="ARBA" id="ARBA00000237"/>
    </source>
</evidence>
<dbReference type="Pfam" id="PF00161">
    <property type="entry name" value="RIP"/>
    <property type="match status" value="1"/>
</dbReference>
<dbReference type="InterPro" id="IPR036041">
    <property type="entry name" value="Ribosome-inact_prot_sf"/>
</dbReference>
<dbReference type="SUPFAM" id="SSF56371">
    <property type="entry name" value="Ribosome inactivating proteins (RIP)"/>
    <property type="match status" value="1"/>
</dbReference>